<keyword evidence="4 10" id="KW-0812">Transmembrane</keyword>
<evidence type="ECO:0000256" key="2">
    <source>
        <dbReference type="ARBA" id="ARBA00012374"/>
    </source>
</evidence>
<feature type="transmembrane region" description="Helical" evidence="10">
    <location>
        <begin position="48"/>
        <end position="65"/>
    </location>
</feature>
<proteinExistence type="predicted"/>
<evidence type="ECO:0000259" key="11">
    <source>
        <dbReference type="SMART" id="SM00014"/>
    </source>
</evidence>
<keyword evidence="3" id="KW-1003">Cell membrane</keyword>
<dbReference type="Gene3D" id="1.20.144.10">
    <property type="entry name" value="Phosphatidic acid phosphatase type 2/haloperoxidase"/>
    <property type="match status" value="1"/>
</dbReference>
<evidence type="ECO:0000313" key="13">
    <source>
        <dbReference type="Proteomes" id="UP000286976"/>
    </source>
</evidence>
<evidence type="ECO:0000256" key="5">
    <source>
        <dbReference type="ARBA" id="ARBA00022801"/>
    </source>
</evidence>
<keyword evidence="7 10" id="KW-0472">Membrane</keyword>
<accession>A0A432X236</accession>
<evidence type="ECO:0000256" key="1">
    <source>
        <dbReference type="ARBA" id="ARBA00004651"/>
    </source>
</evidence>
<evidence type="ECO:0000256" key="10">
    <source>
        <dbReference type="SAM" id="Phobius"/>
    </source>
</evidence>
<feature type="transmembrane region" description="Helical" evidence="10">
    <location>
        <begin position="118"/>
        <end position="139"/>
    </location>
</feature>
<evidence type="ECO:0000256" key="6">
    <source>
        <dbReference type="ARBA" id="ARBA00022989"/>
    </source>
</evidence>
<evidence type="ECO:0000256" key="3">
    <source>
        <dbReference type="ARBA" id="ARBA00022475"/>
    </source>
</evidence>
<dbReference type="PANTHER" id="PTHR14969:SF62">
    <property type="entry name" value="DECAPRENYLPHOSPHORYL-5-PHOSPHORIBOSE PHOSPHATASE RV3807C-RELATED"/>
    <property type="match status" value="1"/>
</dbReference>
<gene>
    <name evidence="12" type="ORF">CWE15_07360</name>
</gene>
<dbReference type="InterPro" id="IPR036938">
    <property type="entry name" value="PAP2/HPO_sf"/>
</dbReference>
<comment type="catalytic activity">
    <reaction evidence="9">
        <text>di-trans,octa-cis-undecaprenyl diphosphate + H2O = di-trans,octa-cis-undecaprenyl phosphate + phosphate + H(+)</text>
        <dbReference type="Rhea" id="RHEA:28094"/>
        <dbReference type="ChEBI" id="CHEBI:15377"/>
        <dbReference type="ChEBI" id="CHEBI:15378"/>
        <dbReference type="ChEBI" id="CHEBI:43474"/>
        <dbReference type="ChEBI" id="CHEBI:58405"/>
        <dbReference type="ChEBI" id="CHEBI:60392"/>
        <dbReference type="EC" id="3.6.1.27"/>
    </reaction>
</comment>
<dbReference type="InterPro" id="IPR000326">
    <property type="entry name" value="PAP2/HPO"/>
</dbReference>
<dbReference type="SUPFAM" id="SSF48317">
    <property type="entry name" value="Acid phosphatase/Vanadium-dependent haloperoxidase"/>
    <property type="match status" value="1"/>
</dbReference>
<sequence length="178" mass="19711">MQGAHLIQLFHRLRALDEAVFYWLFVKTAGLRKTRLVFWFSRSGDGPYYALFALLAVIATVEGSWLFVQRLLIAFAVEIPLFIGLKHVLKRARPDRPAFQAAITPADEFSFPSGHSTAAFLFAILVVTSFPIWSSAVYLWAVLVAMSRIVLGVHYPSDVIAGAILGTGIGMLFIGLIQ</sequence>
<comment type="subcellular location">
    <subcellularLocation>
        <location evidence="1">Cell membrane</location>
        <topology evidence="1">Multi-pass membrane protein</topology>
    </subcellularLocation>
</comment>
<evidence type="ECO:0000256" key="9">
    <source>
        <dbReference type="ARBA" id="ARBA00047594"/>
    </source>
</evidence>
<feature type="transmembrane region" description="Helical" evidence="10">
    <location>
        <begin position="159"/>
        <end position="177"/>
    </location>
</feature>
<dbReference type="Pfam" id="PF01569">
    <property type="entry name" value="PAP2"/>
    <property type="match status" value="1"/>
</dbReference>
<keyword evidence="6 10" id="KW-1133">Transmembrane helix</keyword>
<keyword evidence="13" id="KW-1185">Reference proteome</keyword>
<dbReference type="SMART" id="SM00014">
    <property type="entry name" value="acidPPc"/>
    <property type="match status" value="1"/>
</dbReference>
<keyword evidence="5" id="KW-0378">Hydrolase</keyword>
<comment type="caution">
    <text evidence="12">The sequence shown here is derived from an EMBL/GenBank/DDBJ whole genome shotgun (WGS) entry which is preliminary data.</text>
</comment>
<reference evidence="12 13" key="1">
    <citation type="journal article" date="2011" name="Front. Microbiol.">
        <title>Genomic signatures of strain selection and enhancement in Bacillus atrophaeus var. globigii, a historical biowarfare simulant.</title>
        <authorList>
            <person name="Gibbons H.S."/>
            <person name="Broomall S.M."/>
            <person name="McNew L.A."/>
            <person name="Daligault H."/>
            <person name="Chapman C."/>
            <person name="Bruce D."/>
            <person name="Karavis M."/>
            <person name="Krepps M."/>
            <person name="McGregor P.A."/>
            <person name="Hong C."/>
            <person name="Park K.H."/>
            <person name="Akmal A."/>
            <person name="Feldman A."/>
            <person name="Lin J.S."/>
            <person name="Chang W.E."/>
            <person name="Higgs B.W."/>
            <person name="Demirev P."/>
            <person name="Lindquist J."/>
            <person name="Liem A."/>
            <person name="Fochler E."/>
            <person name="Read T.D."/>
            <person name="Tapia R."/>
            <person name="Johnson S."/>
            <person name="Bishop-Lilly K.A."/>
            <person name="Detter C."/>
            <person name="Han C."/>
            <person name="Sozhamannan S."/>
            <person name="Rosenzweig C.N."/>
            <person name="Skowronski E.W."/>
        </authorList>
    </citation>
    <scope>NUCLEOTIDE SEQUENCE [LARGE SCALE GENOMIC DNA]</scope>
    <source>
        <strain evidence="12 13">AIT1</strain>
    </source>
</reference>
<evidence type="ECO:0000313" key="12">
    <source>
        <dbReference type="EMBL" id="RUO40554.1"/>
    </source>
</evidence>
<dbReference type="PANTHER" id="PTHR14969">
    <property type="entry name" value="SPHINGOSINE-1-PHOSPHATE PHOSPHOHYDROLASE"/>
    <property type="match status" value="1"/>
</dbReference>
<dbReference type="AlphaFoldDB" id="A0A432X236"/>
<organism evidence="12 13">
    <name type="scientific">Aliidiomarina taiwanensis</name>
    <dbReference type="NCBI Taxonomy" id="946228"/>
    <lineage>
        <taxon>Bacteria</taxon>
        <taxon>Pseudomonadati</taxon>
        <taxon>Pseudomonadota</taxon>
        <taxon>Gammaproteobacteria</taxon>
        <taxon>Alteromonadales</taxon>
        <taxon>Idiomarinaceae</taxon>
        <taxon>Aliidiomarina</taxon>
    </lineage>
</organism>
<dbReference type="EMBL" id="PIPQ01000003">
    <property type="protein sequence ID" value="RUO40554.1"/>
    <property type="molecule type" value="Genomic_DNA"/>
</dbReference>
<evidence type="ECO:0000256" key="4">
    <source>
        <dbReference type="ARBA" id="ARBA00022692"/>
    </source>
</evidence>
<feature type="domain" description="Phosphatidic acid phosphatase type 2/haloperoxidase" evidence="11">
    <location>
        <begin position="69"/>
        <end position="174"/>
    </location>
</feature>
<name>A0A432X236_9GAMM</name>
<protein>
    <recommendedName>
        <fullName evidence="2">undecaprenyl-diphosphate phosphatase</fullName>
        <ecNumber evidence="2">3.6.1.27</ecNumber>
    </recommendedName>
    <alternativeName>
        <fullName evidence="8">Undecaprenyl pyrophosphate phosphatase</fullName>
    </alternativeName>
</protein>
<evidence type="ECO:0000256" key="8">
    <source>
        <dbReference type="ARBA" id="ARBA00032707"/>
    </source>
</evidence>
<dbReference type="Proteomes" id="UP000286976">
    <property type="component" value="Unassembled WGS sequence"/>
</dbReference>
<dbReference type="GO" id="GO:0005886">
    <property type="term" value="C:plasma membrane"/>
    <property type="evidence" value="ECO:0007669"/>
    <property type="project" value="UniProtKB-SubCell"/>
</dbReference>
<evidence type="ECO:0000256" key="7">
    <source>
        <dbReference type="ARBA" id="ARBA00023136"/>
    </source>
</evidence>
<dbReference type="EC" id="3.6.1.27" evidence="2"/>
<dbReference type="GO" id="GO:0050380">
    <property type="term" value="F:undecaprenyl-diphosphatase activity"/>
    <property type="evidence" value="ECO:0007669"/>
    <property type="project" value="UniProtKB-EC"/>
</dbReference>